<comment type="caution">
    <text evidence="1">The sequence shown here is derived from an EMBL/GenBank/DDBJ whole genome shotgun (WGS) entry which is preliminary data.</text>
</comment>
<dbReference type="Proteomes" id="UP001172082">
    <property type="component" value="Unassembled WGS sequence"/>
</dbReference>
<evidence type="ECO:0008006" key="3">
    <source>
        <dbReference type="Google" id="ProtNLM"/>
    </source>
</evidence>
<dbReference type="Gene3D" id="2.60.40.2030">
    <property type="match status" value="1"/>
</dbReference>
<sequence>MKTIRILTLFLVGLTIFSCEEEDLTYQGPLQVELAKGERRSNQLVNYLKISGNTVRDSALIQLIGPHQSNAISVEWRINPDNSTAVEGLHYNILSSGPVSIPAGSSFAQIDFEILTDNIDLGETFTLAFELVSSSVKVSPNSKEWINLFGVQCPSDLAGEYERVTTFGWHFLLPDFPSNTETVTLTEIGSGEYFIEDITGGLYTGPYTAFGTTARNAVIKEVCGDILLENIPDQWGGFIRQDPDQPMSNVDPNTGVITIYWIGDGDGSNAVSVYTPQ</sequence>
<reference evidence="1" key="1">
    <citation type="submission" date="2023-06" db="EMBL/GenBank/DDBJ databases">
        <title>Genomic of Parafulvivirga corallium.</title>
        <authorList>
            <person name="Wang G."/>
        </authorList>
    </citation>
    <scope>NUCLEOTIDE SEQUENCE</scope>
    <source>
        <strain evidence="1">BMA10</strain>
    </source>
</reference>
<accession>A0ABT8KIJ5</accession>
<protein>
    <recommendedName>
        <fullName evidence="3">Calx-beta domain-containing protein</fullName>
    </recommendedName>
</protein>
<dbReference type="SUPFAM" id="SSF141072">
    <property type="entry name" value="CalX-like"/>
    <property type="match status" value="1"/>
</dbReference>
<dbReference type="RefSeq" id="WP_346750105.1">
    <property type="nucleotide sequence ID" value="NZ_JAUJEA010000001.1"/>
</dbReference>
<dbReference type="InterPro" id="IPR038081">
    <property type="entry name" value="CalX-like_sf"/>
</dbReference>
<evidence type="ECO:0000313" key="2">
    <source>
        <dbReference type="Proteomes" id="UP001172082"/>
    </source>
</evidence>
<organism evidence="1 2">
    <name type="scientific">Splendidivirga corallicola</name>
    <dbReference type="NCBI Taxonomy" id="3051826"/>
    <lineage>
        <taxon>Bacteria</taxon>
        <taxon>Pseudomonadati</taxon>
        <taxon>Bacteroidota</taxon>
        <taxon>Cytophagia</taxon>
        <taxon>Cytophagales</taxon>
        <taxon>Splendidivirgaceae</taxon>
        <taxon>Splendidivirga</taxon>
    </lineage>
</organism>
<dbReference type="PROSITE" id="PS51257">
    <property type="entry name" value="PROKAR_LIPOPROTEIN"/>
    <property type="match status" value="1"/>
</dbReference>
<evidence type="ECO:0000313" key="1">
    <source>
        <dbReference type="EMBL" id="MDN5200078.1"/>
    </source>
</evidence>
<proteinExistence type="predicted"/>
<gene>
    <name evidence="1" type="ORF">QQ008_01865</name>
</gene>
<keyword evidence="2" id="KW-1185">Reference proteome</keyword>
<dbReference type="EMBL" id="JAUJEA010000001">
    <property type="protein sequence ID" value="MDN5200078.1"/>
    <property type="molecule type" value="Genomic_DNA"/>
</dbReference>
<name>A0ABT8KIJ5_9BACT</name>